<dbReference type="AlphaFoldDB" id="A0A179FRR9"/>
<feature type="transmembrane region" description="Helical" evidence="2">
    <location>
        <begin position="191"/>
        <end position="209"/>
    </location>
</feature>
<feature type="transmembrane region" description="Helical" evidence="2">
    <location>
        <begin position="458"/>
        <end position="477"/>
    </location>
</feature>
<proteinExistence type="predicted"/>
<feature type="compositionally biased region" description="Low complexity" evidence="1">
    <location>
        <begin position="560"/>
        <end position="569"/>
    </location>
</feature>
<keyword evidence="2" id="KW-0472">Membrane</keyword>
<reference evidence="3 4" key="1">
    <citation type="journal article" date="2016" name="PLoS Pathog.">
        <title>Biosynthesis of antibiotic leucinostatins in bio-control fungus Purpureocillium lilacinum and their inhibition on phytophthora revealed by genome mining.</title>
        <authorList>
            <person name="Wang G."/>
            <person name="Liu Z."/>
            <person name="Lin R."/>
            <person name="Li E."/>
            <person name="Mao Z."/>
            <person name="Ling J."/>
            <person name="Yang Y."/>
            <person name="Yin W.B."/>
            <person name="Xie B."/>
        </authorList>
    </citation>
    <scope>NUCLEOTIDE SEQUENCE [LARGE SCALE GENOMIC DNA]</scope>
    <source>
        <strain evidence="3">170</strain>
    </source>
</reference>
<dbReference type="EMBL" id="LSBJ02000003">
    <property type="protein sequence ID" value="OAQ67948.1"/>
    <property type="molecule type" value="Genomic_DNA"/>
</dbReference>
<dbReference type="GeneID" id="28847644"/>
<dbReference type="OrthoDB" id="4957230at2759"/>
<gene>
    <name evidence="3" type="ORF">VFPPC_04269</name>
</gene>
<keyword evidence="2" id="KW-0812">Transmembrane</keyword>
<dbReference type="RefSeq" id="XP_018144798.1">
    <property type="nucleotide sequence ID" value="XM_018283650.1"/>
</dbReference>
<evidence type="ECO:0000256" key="1">
    <source>
        <dbReference type="SAM" id="MobiDB-lite"/>
    </source>
</evidence>
<evidence type="ECO:0000313" key="3">
    <source>
        <dbReference type="EMBL" id="OAQ67948.1"/>
    </source>
</evidence>
<sequence>MPSSIAGLTKSAIRTFWQWSVPYKSSHRPEDKVYVAIWDLAIDNETTLGVLAEIFPDIPRQDLPSDEEEIRHLVRRRLFTLKPGAHPQRAMKMEDSDESGSDTASEMWDTDISLLQEVTEEAWMHLPVKLRYLLAAVNARHLQQKLEFMSSENFHPPAGQKGIERCVSGINKTFNMWRNGYKAAISKKERYFVNFFFIFLAFSAIYPDVAAGFLGERSYNQRSIGMRIATLWQLFYLWTFPFHCCWLLFNWSLERLLGAFVGNTVYALAAIVPVIRAAYLQSWFRIMMLVMSLCWQISVQFYSTTRDYIMRFITRRQMKGLRQQAETERNDWKAVDRTINHELMTLKTFLYRQSDEDDHIWDSEAIPMRVRTERYIQFTSCFKLGRPADQLVGLIKDDFEGIINTYEDYRHTAPVADGQFSRDNGHVEPRLPKFLLVLFDIAIFAYVSYSFYPQPFTFNTVVAYGTVVTIKQAIVACKRYQTPKSARRLFTNMSAVNIIGVLLVSTPVTVDPRVLEDNGKFIALTLAMTFATLFLAEPIAPLLLCITERGIAAWTKMTSRSASKKAATSVHSDAEDSDTTEVGEESSSEKGRSSI</sequence>
<feature type="transmembrane region" description="Helical" evidence="2">
    <location>
        <begin position="282"/>
        <end position="302"/>
    </location>
</feature>
<feature type="region of interest" description="Disordered" evidence="1">
    <location>
        <begin position="560"/>
        <end position="595"/>
    </location>
</feature>
<dbReference type="Proteomes" id="UP000078397">
    <property type="component" value="Unassembled WGS sequence"/>
</dbReference>
<keyword evidence="4" id="KW-1185">Reference proteome</keyword>
<name>A0A179FRR9_METCM</name>
<accession>A0A179FRR9</accession>
<dbReference type="KEGG" id="pchm:VFPPC_04269"/>
<feature type="transmembrane region" description="Helical" evidence="2">
    <location>
        <begin position="256"/>
        <end position="276"/>
    </location>
</feature>
<evidence type="ECO:0000313" key="4">
    <source>
        <dbReference type="Proteomes" id="UP000078397"/>
    </source>
</evidence>
<feature type="transmembrane region" description="Helical" evidence="2">
    <location>
        <begin position="489"/>
        <end position="509"/>
    </location>
</feature>
<feature type="transmembrane region" description="Helical" evidence="2">
    <location>
        <begin position="229"/>
        <end position="249"/>
    </location>
</feature>
<comment type="caution">
    <text evidence="3">The sequence shown here is derived from an EMBL/GenBank/DDBJ whole genome shotgun (WGS) entry which is preliminary data.</text>
</comment>
<keyword evidence="2" id="KW-1133">Transmembrane helix</keyword>
<feature type="transmembrane region" description="Helical" evidence="2">
    <location>
        <begin position="434"/>
        <end position="452"/>
    </location>
</feature>
<organism evidence="3 4">
    <name type="scientific">Pochonia chlamydosporia 170</name>
    <dbReference type="NCBI Taxonomy" id="1380566"/>
    <lineage>
        <taxon>Eukaryota</taxon>
        <taxon>Fungi</taxon>
        <taxon>Dikarya</taxon>
        <taxon>Ascomycota</taxon>
        <taxon>Pezizomycotina</taxon>
        <taxon>Sordariomycetes</taxon>
        <taxon>Hypocreomycetidae</taxon>
        <taxon>Hypocreales</taxon>
        <taxon>Clavicipitaceae</taxon>
        <taxon>Pochonia</taxon>
    </lineage>
</organism>
<evidence type="ECO:0000256" key="2">
    <source>
        <dbReference type="SAM" id="Phobius"/>
    </source>
</evidence>
<feature type="transmembrane region" description="Helical" evidence="2">
    <location>
        <begin position="521"/>
        <end position="546"/>
    </location>
</feature>
<protein>
    <submittedName>
        <fullName evidence="3">Uncharacterized protein</fullName>
    </submittedName>
</protein>
<feature type="compositionally biased region" description="Acidic residues" evidence="1">
    <location>
        <begin position="575"/>
        <end position="586"/>
    </location>
</feature>